<protein>
    <submittedName>
        <fullName evidence="1">Uncharacterized protein</fullName>
    </submittedName>
</protein>
<gene>
    <name evidence="1" type="ORF">UO65_0822</name>
</gene>
<reference evidence="1 2" key="1">
    <citation type="journal article" date="2014" name="Genome Announc.">
        <title>Draft Genome Sequence of the Antitrypanosomally Active Sponge-Associated Bacterium Actinokineospora sp. Strain EG49.</title>
        <authorList>
            <person name="Harjes J."/>
            <person name="Ryu T."/>
            <person name="Abdelmohsen U.R."/>
            <person name="Moitinho-Silva L."/>
            <person name="Horn H."/>
            <person name="Ravasi T."/>
            <person name="Hentschel U."/>
        </authorList>
    </citation>
    <scope>NUCLEOTIDE SEQUENCE [LARGE SCALE GENOMIC DNA]</scope>
    <source>
        <strain evidence="1 2">EG49</strain>
    </source>
</reference>
<comment type="caution">
    <text evidence="1">The sequence shown here is derived from an EMBL/GenBank/DDBJ whole genome shotgun (WGS) entry which is preliminary data.</text>
</comment>
<sequence length="66" mass="6807">MPVDGAGGDLRGVAGQAALAGQPLAALARLRLPVAARLLPPASVLRMSRRVRSECPPLALTASEHR</sequence>
<evidence type="ECO:0000313" key="1">
    <source>
        <dbReference type="EMBL" id="EWC63848.1"/>
    </source>
</evidence>
<evidence type="ECO:0000313" key="2">
    <source>
        <dbReference type="Proteomes" id="UP000019277"/>
    </source>
</evidence>
<keyword evidence="2" id="KW-1185">Reference proteome</keyword>
<name>W7IU16_9PSEU</name>
<dbReference type="AlphaFoldDB" id="W7IU16"/>
<accession>W7IU16</accession>
<dbReference type="Proteomes" id="UP000019277">
    <property type="component" value="Unassembled WGS sequence"/>
</dbReference>
<proteinExistence type="predicted"/>
<organism evidence="1 2">
    <name type="scientific">Actinokineospora spheciospongiae</name>
    <dbReference type="NCBI Taxonomy" id="909613"/>
    <lineage>
        <taxon>Bacteria</taxon>
        <taxon>Bacillati</taxon>
        <taxon>Actinomycetota</taxon>
        <taxon>Actinomycetes</taxon>
        <taxon>Pseudonocardiales</taxon>
        <taxon>Pseudonocardiaceae</taxon>
        <taxon>Actinokineospora</taxon>
    </lineage>
</organism>
<dbReference type="EMBL" id="AYXG01000031">
    <property type="protein sequence ID" value="EWC63848.1"/>
    <property type="molecule type" value="Genomic_DNA"/>
</dbReference>